<feature type="domain" description="Serine dehydratase-like alpha subunit" evidence="2">
    <location>
        <begin position="135"/>
        <end position="421"/>
    </location>
</feature>
<dbReference type="EMBL" id="JPIT01000015">
    <property type="protein sequence ID" value="KIO46397.1"/>
    <property type="molecule type" value="Genomic_DNA"/>
</dbReference>
<dbReference type="OrthoDB" id="41906at2"/>
<dbReference type="Gene3D" id="1.10.4100.10">
    <property type="entry name" value="2-methylcitrate dehydratase PrpD"/>
    <property type="match status" value="1"/>
</dbReference>
<protein>
    <recommendedName>
        <fullName evidence="1">UPF0597 protein BA92_06400</fullName>
    </recommendedName>
</protein>
<dbReference type="AlphaFoldDB" id="A0A0C3ME04"/>
<sequence>MTQVSNSQIVDILRKEAKAALGCTEPVACALACAKCKEVLGSTPEYLEVRVSGNIYKNGMGVGIPGTGMVGLPIAAALGAVCGKSEYGLEVLKEVNEGDNLLFAKELVSKVVVSMKEDAPDKLYAEVDARRGDDTAKVIIMNDHTNIVYVEKNGEVIFKKEYRVDVSKLSEDNCPVLSVRRIWDFIHEVELKDIEFVLEGAEMNKEIASEGLRKEYGLQIGKTLQENIDKGVLENDLLNNALIQATAASDARMDGCPKPVMTNSGSGNQGITVYMPVIVAAEKFGSSREQLVRALAMSNLIAAHIHSYMGHLSALCGILIAGTGAASAITYLMGGSYEQVVNAIKTMCSNLTGMMCDGAKQGCALKVYSGVSAAVQAALLAMRGIQTHDDGIIEDDIEKTIRNVGLIGTAGMEETDKTILNIMCRKGSK</sequence>
<dbReference type="SUPFAM" id="SSF103378">
    <property type="entry name" value="2-methylcitrate dehydratase PrpD"/>
    <property type="match status" value="1"/>
</dbReference>
<evidence type="ECO:0000313" key="6">
    <source>
        <dbReference type="Proteomes" id="UP000031980"/>
    </source>
</evidence>
<dbReference type="GO" id="GO:0019450">
    <property type="term" value="P:L-cysteine catabolic process to pyruvate"/>
    <property type="evidence" value="ECO:0007669"/>
    <property type="project" value="TreeGrafter"/>
</dbReference>
<dbReference type="PANTHER" id="PTHR30501">
    <property type="entry name" value="UPF0597 PROTEIN YHAM"/>
    <property type="match status" value="1"/>
</dbReference>
<dbReference type="Proteomes" id="UP000031937">
    <property type="component" value="Unassembled WGS sequence"/>
</dbReference>
<dbReference type="InterPro" id="IPR042183">
    <property type="entry name" value="MmgE/PrpD_sf_1"/>
</dbReference>
<reference evidence="3 6" key="1">
    <citation type="submission" date="2014-07" db="EMBL/GenBank/DDBJ databases">
        <title>Porphyromonadaceae bacterium OUH 308042 = ATCC BAA-2681 = DSM 28342 draft genome.</title>
        <authorList>
            <person name="Sydenham T.V."/>
            <person name="Hasman H."/>
            <person name="Justensen U.S."/>
        </authorList>
    </citation>
    <scope>NUCLEOTIDE SEQUENCE [LARGE SCALE GENOMIC DNA]</scope>
    <source>
        <strain evidence="3 6">OUH 308042</strain>
    </source>
</reference>
<dbReference type="EMBL" id="JPIU01000038">
    <property type="protein sequence ID" value="KIO44668.1"/>
    <property type="molecule type" value="Genomic_DNA"/>
</dbReference>
<gene>
    <name evidence="3" type="ORF">BA92_06400</name>
    <name evidence="4" type="ORF">IE90_04500</name>
</gene>
<dbReference type="InterPro" id="IPR036148">
    <property type="entry name" value="MmgE/PrpD_sf"/>
</dbReference>
<evidence type="ECO:0000313" key="3">
    <source>
        <dbReference type="EMBL" id="KIO44668.1"/>
    </source>
</evidence>
<comment type="caution">
    <text evidence="3">The sequence shown here is derived from an EMBL/GenBank/DDBJ whole genome shotgun (WGS) entry which is preliminary data.</text>
</comment>
<dbReference type="PANTHER" id="PTHR30501:SF2">
    <property type="entry name" value="UPF0597 PROTEIN YHAM"/>
    <property type="match status" value="1"/>
</dbReference>
<dbReference type="InterPro" id="IPR021144">
    <property type="entry name" value="UPF0597"/>
</dbReference>
<dbReference type="Proteomes" id="UP000031980">
    <property type="component" value="Unassembled WGS sequence"/>
</dbReference>
<dbReference type="Pfam" id="PF03313">
    <property type="entry name" value="SDH_alpha"/>
    <property type="match status" value="1"/>
</dbReference>
<dbReference type="InterPro" id="IPR005130">
    <property type="entry name" value="Ser_deHydtase-like_asu"/>
</dbReference>
<proteinExistence type="inferred from homology"/>
<dbReference type="PIRSF" id="PIRSF006054">
    <property type="entry name" value="UCP006054"/>
    <property type="match status" value="1"/>
</dbReference>
<evidence type="ECO:0000259" key="2">
    <source>
        <dbReference type="Pfam" id="PF03313"/>
    </source>
</evidence>
<keyword evidence="6" id="KW-1185">Reference proteome</keyword>
<evidence type="ECO:0000256" key="1">
    <source>
        <dbReference type="HAMAP-Rule" id="MF_01845"/>
    </source>
</evidence>
<dbReference type="RefSeq" id="WP_041502688.1">
    <property type="nucleotide sequence ID" value="NZ_JPIT01000015.1"/>
</dbReference>
<dbReference type="GO" id="GO:0080146">
    <property type="term" value="F:L-cysteine desulfhydrase activity"/>
    <property type="evidence" value="ECO:0007669"/>
    <property type="project" value="TreeGrafter"/>
</dbReference>
<accession>A0A0C3ME04</accession>
<organism evidence="3 6">
    <name type="scientific">Sanguibacteroides justesenii</name>
    <dbReference type="NCBI Taxonomy" id="1547597"/>
    <lineage>
        <taxon>Bacteria</taxon>
        <taxon>Pseudomonadati</taxon>
        <taxon>Bacteroidota</taxon>
        <taxon>Bacteroidia</taxon>
        <taxon>Bacteroidales</taxon>
        <taxon>Porphyromonadaceae</taxon>
        <taxon>Sanguibacteroides</taxon>
    </lineage>
</organism>
<comment type="similarity">
    <text evidence="1">Belongs to the UPF0597 family.</text>
</comment>
<name>A0A0C3ME04_9PORP</name>
<reference evidence="4 5" key="2">
    <citation type="submission" date="2014-07" db="EMBL/GenBank/DDBJ databases">
        <title>Porphyromonadaceae bacterium OUH 334697 = ATCC BAA-2682 = DSM 28341 draft genome.</title>
        <authorList>
            <person name="Sydenham T.V."/>
            <person name="Hasman H."/>
            <person name="Justesen U.S."/>
        </authorList>
    </citation>
    <scope>NUCLEOTIDE SEQUENCE [LARGE SCALE GENOMIC DNA]</scope>
    <source>
        <strain evidence="4 5">OUH 334697</strain>
    </source>
</reference>
<evidence type="ECO:0000313" key="4">
    <source>
        <dbReference type="EMBL" id="KIO46397.1"/>
    </source>
</evidence>
<evidence type="ECO:0000313" key="5">
    <source>
        <dbReference type="Proteomes" id="UP000031937"/>
    </source>
</evidence>
<dbReference type="HAMAP" id="MF_01845">
    <property type="entry name" value="UPF0597"/>
    <property type="match status" value="1"/>
</dbReference>